<evidence type="ECO:0000313" key="2">
    <source>
        <dbReference type="Proteomes" id="UP000789702"/>
    </source>
</evidence>
<gene>
    <name evidence="1" type="ORF">DHETER_LOCUS7807</name>
</gene>
<protein>
    <submittedName>
        <fullName evidence="1">15706_t:CDS:1</fullName>
    </submittedName>
</protein>
<comment type="caution">
    <text evidence="1">The sequence shown here is derived from an EMBL/GenBank/DDBJ whole genome shotgun (WGS) entry which is preliminary data.</text>
</comment>
<proteinExistence type="predicted"/>
<sequence length="70" mass="7222">KSLTLSIPNISSNIELTVSAISSAITNAANTATNTARDIATIAPGLLSQLLSAFDKLAKHNFGIIKCTHG</sequence>
<accession>A0ACA9MV74</accession>
<evidence type="ECO:0000313" key="1">
    <source>
        <dbReference type="EMBL" id="CAG8615493.1"/>
    </source>
</evidence>
<feature type="non-terminal residue" evidence="1">
    <location>
        <position position="1"/>
    </location>
</feature>
<reference evidence="1" key="1">
    <citation type="submission" date="2021-06" db="EMBL/GenBank/DDBJ databases">
        <authorList>
            <person name="Kallberg Y."/>
            <person name="Tangrot J."/>
            <person name="Rosling A."/>
        </authorList>
    </citation>
    <scope>NUCLEOTIDE SEQUENCE</scope>
    <source>
        <strain evidence="1">IL203A</strain>
    </source>
</reference>
<keyword evidence="2" id="KW-1185">Reference proteome</keyword>
<name>A0ACA9MV74_9GLOM</name>
<organism evidence="1 2">
    <name type="scientific">Dentiscutata heterogama</name>
    <dbReference type="NCBI Taxonomy" id="1316150"/>
    <lineage>
        <taxon>Eukaryota</taxon>
        <taxon>Fungi</taxon>
        <taxon>Fungi incertae sedis</taxon>
        <taxon>Mucoromycota</taxon>
        <taxon>Glomeromycotina</taxon>
        <taxon>Glomeromycetes</taxon>
        <taxon>Diversisporales</taxon>
        <taxon>Gigasporaceae</taxon>
        <taxon>Dentiscutata</taxon>
    </lineage>
</organism>
<dbReference type="EMBL" id="CAJVPU010011525">
    <property type="protein sequence ID" value="CAG8615493.1"/>
    <property type="molecule type" value="Genomic_DNA"/>
</dbReference>
<dbReference type="Proteomes" id="UP000789702">
    <property type="component" value="Unassembled WGS sequence"/>
</dbReference>